<keyword evidence="2 6" id="KW-0732">Signal</keyword>
<dbReference type="Pfam" id="PF25079">
    <property type="entry name" value="COB_C"/>
    <property type="match status" value="1"/>
</dbReference>
<dbReference type="PANTHER" id="PTHR31673">
    <property type="entry name" value="PROTEIN COBRA"/>
    <property type="match status" value="1"/>
</dbReference>
<protein>
    <recommendedName>
        <fullName evidence="4">COBRA-like protein</fullName>
    </recommendedName>
</protein>
<keyword evidence="9" id="KW-1185">Reference proteome</keyword>
<evidence type="ECO:0000256" key="5">
    <source>
        <dbReference type="SAM" id="MobiDB-lite"/>
    </source>
</evidence>
<dbReference type="InterPro" id="IPR006918">
    <property type="entry name" value="COBRA_pln"/>
</dbReference>
<accession>A0AAD4XKD6</accession>
<feature type="chain" id="PRO_5041926780" description="COBRA-like protein" evidence="6">
    <location>
        <begin position="28"/>
        <end position="449"/>
    </location>
</feature>
<evidence type="ECO:0000259" key="7">
    <source>
        <dbReference type="Pfam" id="PF25079"/>
    </source>
</evidence>
<proteinExistence type="inferred from homology"/>
<dbReference type="PIRSF" id="PIRSF038122">
    <property type="entry name" value="COBRA"/>
    <property type="match status" value="1"/>
</dbReference>
<comment type="similarity">
    <text evidence="1 4">Belongs to the COBRA family.</text>
</comment>
<dbReference type="AlphaFoldDB" id="A0AAD4XKD6"/>
<evidence type="ECO:0000313" key="8">
    <source>
        <dbReference type="EMBL" id="KAI3917897.1"/>
    </source>
</evidence>
<evidence type="ECO:0000256" key="3">
    <source>
        <dbReference type="ARBA" id="ARBA00023180"/>
    </source>
</evidence>
<name>A0AAD4XKD6_9MAGN</name>
<reference evidence="8" key="1">
    <citation type="submission" date="2022-04" db="EMBL/GenBank/DDBJ databases">
        <title>A functionally conserved STORR gene fusion in Papaver species that diverged 16.8 million years ago.</title>
        <authorList>
            <person name="Catania T."/>
        </authorList>
    </citation>
    <scope>NUCLEOTIDE SEQUENCE</scope>
    <source>
        <strain evidence="8">S-188037</strain>
    </source>
</reference>
<evidence type="ECO:0000256" key="6">
    <source>
        <dbReference type="SAM" id="SignalP"/>
    </source>
</evidence>
<sequence>MGYSSVFRYIFLCSSLLFHLHIYKADGFDQLDPHGMIEIKWDILTWEDDTYNAQISILNKQAFRHIEKPGWRLGWTWQNDEVIWHIVGAEATEQGDCRRIPGKPPHTCEKQPEIIDLLPGVPYNMQTSNCCKGGVLTTEIQDPSKHGAFFQMSVGKALFMEIVNGTAKPSVNQTAPAAPPPADDGDKDQQPPSKDKHDTGKGKEKRDQDTWKLTCTYSQMQASQTPTCCVSMSSFYNDTIVQCPTCSCACRRDPTKQCIDPTKDLQPLIELPHSEDEVVPPKVRCTEHMCPIRIHWHVKTSYKDYWRVQVTVHNFNFVKNYSDWSLVVQHPNLKSLVQVFSFNYKPLLVFPTNDTGMFWGIPFYNNMLMQSSVDAGNVQTEILLKKDPGFTFGGGFAFPVKISFNGDLCVMPPPDQYPRLPNSSFSLSSNSRPILFSMFLLLLSLYIVY</sequence>
<feature type="signal peptide" evidence="6">
    <location>
        <begin position="1"/>
        <end position="27"/>
    </location>
</feature>
<dbReference type="GO" id="GO:0005886">
    <property type="term" value="C:plasma membrane"/>
    <property type="evidence" value="ECO:0007669"/>
    <property type="project" value="TreeGrafter"/>
</dbReference>
<dbReference type="InterPro" id="IPR056900">
    <property type="entry name" value="COB_C"/>
</dbReference>
<keyword evidence="3" id="KW-0325">Glycoprotein</keyword>
<evidence type="ECO:0000256" key="1">
    <source>
        <dbReference type="ARBA" id="ARBA00005507"/>
    </source>
</evidence>
<dbReference type="GO" id="GO:0010215">
    <property type="term" value="P:cellulose microfibril organization"/>
    <property type="evidence" value="ECO:0007669"/>
    <property type="project" value="InterPro"/>
</dbReference>
<evidence type="ECO:0000313" key="9">
    <source>
        <dbReference type="Proteomes" id="UP001202328"/>
    </source>
</evidence>
<dbReference type="EMBL" id="JAJJMB010008958">
    <property type="protein sequence ID" value="KAI3917897.1"/>
    <property type="molecule type" value="Genomic_DNA"/>
</dbReference>
<evidence type="ECO:0000256" key="4">
    <source>
        <dbReference type="PIRNR" id="PIRNR038122"/>
    </source>
</evidence>
<dbReference type="Pfam" id="PF04833">
    <property type="entry name" value="COBRA"/>
    <property type="match status" value="1"/>
</dbReference>
<feature type="domain" description="COBRA C-terminal" evidence="7">
    <location>
        <begin position="227"/>
        <end position="418"/>
    </location>
</feature>
<evidence type="ECO:0000256" key="2">
    <source>
        <dbReference type="ARBA" id="ARBA00022729"/>
    </source>
</evidence>
<dbReference type="PANTHER" id="PTHR31673:SF30">
    <property type="entry name" value="COBRA-LIKE PROTEIN 6"/>
    <property type="match status" value="1"/>
</dbReference>
<feature type="region of interest" description="Disordered" evidence="5">
    <location>
        <begin position="169"/>
        <end position="206"/>
    </location>
</feature>
<comment type="caution">
    <text evidence="8">The sequence shown here is derived from an EMBL/GenBank/DDBJ whole genome shotgun (WGS) entry which is preliminary data.</text>
</comment>
<organism evidence="8 9">
    <name type="scientific">Papaver atlanticum</name>
    <dbReference type="NCBI Taxonomy" id="357466"/>
    <lineage>
        <taxon>Eukaryota</taxon>
        <taxon>Viridiplantae</taxon>
        <taxon>Streptophyta</taxon>
        <taxon>Embryophyta</taxon>
        <taxon>Tracheophyta</taxon>
        <taxon>Spermatophyta</taxon>
        <taxon>Magnoliopsida</taxon>
        <taxon>Ranunculales</taxon>
        <taxon>Papaveraceae</taxon>
        <taxon>Papaveroideae</taxon>
        <taxon>Papaver</taxon>
    </lineage>
</organism>
<dbReference type="GO" id="GO:0052324">
    <property type="term" value="P:plant-type cell wall cellulose biosynthetic process"/>
    <property type="evidence" value="ECO:0007669"/>
    <property type="project" value="TreeGrafter"/>
</dbReference>
<gene>
    <name evidence="8" type="ORF">MKW98_000131</name>
</gene>
<dbReference type="Proteomes" id="UP001202328">
    <property type="component" value="Unassembled WGS sequence"/>
</dbReference>
<feature type="compositionally biased region" description="Basic and acidic residues" evidence="5">
    <location>
        <begin position="187"/>
        <end position="206"/>
    </location>
</feature>